<organism evidence="2 3">
    <name type="scientific">Methylobacterium oryzihabitans</name>
    <dbReference type="NCBI Taxonomy" id="2499852"/>
    <lineage>
        <taxon>Bacteria</taxon>
        <taxon>Pseudomonadati</taxon>
        <taxon>Pseudomonadota</taxon>
        <taxon>Alphaproteobacteria</taxon>
        <taxon>Hyphomicrobiales</taxon>
        <taxon>Methylobacteriaceae</taxon>
        <taxon>Methylobacterium</taxon>
    </lineage>
</organism>
<feature type="region of interest" description="Disordered" evidence="1">
    <location>
        <begin position="421"/>
        <end position="443"/>
    </location>
</feature>
<evidence type="ECO:0000313" key="2">
    <source>
        <dbReference type="EMBL" id="RVU18475.1"/>
    </source>
</evidence>
<accession>A0A437P852</accession>
<proteinExistence type="predicted"/>
<sequence>MADLTIATEAALGPLTVEVLGERGERVGGRLTLSSLARQAVVRAIPPGDYTVVATRPSGERLVSPVTIGPDGGNAVIAMSGRPPQDFLTGAARLGLTYASATPGESDFRVTSLASPQAANAASRATSALLSHELAPPAAGLSFAFAAGGARSATRTSRYTLACWHHVEGAWRPGPCEPPKPTGDYLQVAVTHSAPVALGLLGQDGFGPIVIVPPFAQGVDVTFLASGVAMVGSAERANNPSAVRVPVALSVPRAPGLADLLLGLNAGILPNATEILAAGRGQDASTALDHLAGKFSDPAAAVLGAVFLARFAPLRLPLPWLRTLNWILPDVADSWLLMAWARSVQGDDGLAWDMTITEQLRRAAACRCTYLSRSRAQLGTLMLRYGPYPRARQETVSTPRRSRTGDYLDFGADAGGLEAFWGRSPTRPGRGPDHPRSGPAGPIIQMRQGLFVGQPGSG</sequence>
<dbReference type="EMBL" id="SACP01000009">
    <property type="protein sequence ID" value="RVU18475.1"/>
    <property type="molecule type" value="Genomic_DNA"/>
</dbReference>
<reference evidence="2 3" key="1">
    <citation type="submission" date="2019-01" db="EMBL/GenBank/DDBJ databases">
        <authorList>
            <person name="Chen W.-M."/>
        </authorList>
    </citation>
    <scope>NUCLEOTIDE SEQUENCE [LARGE SCALE GENOMIC DNA]</scope>
    <source>
        <strain evidence="2 3">TER-1</strain>
    </source>
</reference>
<dbReference type="AlphaFoldDB" id="A0A437P852"/>
<name>A0A437P852_9HYPH</name>
<evidence type="ECO:0000313" key="3">
    <source>
        <dbReference type="Proteomes" id="UP000286997"/>
    </source>
</evidence>
<keyword evidence="3" id="KW-1185">Reference proteome</keyword>
<protein>
    <submittedName>
        <fullName evidence="2">Uncharacterized protein</fullName>
    </submittedName>
</protein>
<comment type="caution">
    <text evidence="2">The sequence shown here is derived from an EMBL/GenBank/DDBJ whole genome shotgun (WGS) entry which is preliminary data.</text>
</comment>
<dbReference type="Proteomes" id="UP000286997">
    <property type="component" value="Unassembled WGS sequence"/>
</dbReference>
<dbReference type="OrthoDB" id="9821454at2"/>
<evidence type="ECO:0000256" key="1">
    <source>
        <dbReference type="SAM" id="MobiDB-lite"/>
    </source>
</evidence>
<dbReference type="RefSeq" id="WP_127728980.1">
    <property type="nucleotide sequence ID" value="NZ_SACP01000009.1"/>
</dbReference>
<gene>
    <name evidence="2" type="ORF">EOE48_11360</name>
</gene>